<comment type="caution">
    <text evidence="4">The sequence shown here is derived from an EMBL/GenBank/DDBJ whole genome shotgun (WGS) entry which is preliminary data.</text>
</comment>
<evidence type="ECO:0000313" key="4">
    <source>
        <dbReference type="EMBL" id="GAP26894.1"/>
    </source>
</evidence>
<feature type="domain" description="Leucine-binding protein" evidence="3">
    <location>
        <begin position="47"/>
        <end position="157"/>
    </location>
</feature>
<evidence type="ECO:0000256" key="1">
    <source>
        <dbReference type="ARBA" id="ARBA00010062"/>
    </source>
</evidence>
<dbReference type="AlphaFoldDB" id="A0ABC9YNA0"/>
<dbReference type="PROSITE" id="PS51257">
    <property type="entry name" value="PROKAR_LIPOPROTEIN"/>
    <property type="match status" value="1"/>
</dbReference>
<accession>A0ABC9YNA0</accession>
<keyword evidence="5" id="KW-1185">Reference proteome</keyword>
<comment type="similarity">
    <text evidence="1">Belongs to the leucine-binding protein family.</text>
</comment>
<protein>
    <recommendedName>
        <fullName evidence="3">Leucine-binding protein domain-containing protein</fullName>
    </recommendedName>
</protein>
<dbReference type="InterPro" id="IPR028081">
    <property type="entry name" value="Leu-bd"/>
</dbReference>
<evidence type="ECO:0000259" key="3">
    <source>
        <dbReference type="Pfam" id="PF13458"/>
    </source>
</evidence>
<dbReference type="Pfam" id="PF13458">
    <property type="entry name" value="Peripla_BP_6"/>
    <property type="match status" value="1"/>
</dbReference>
<evidence type="ECO:0000313" key="5">
    <source>
        <dbReference type="Proteomes" id="UP000037179"/>
    </source>
</evidence>
<dbReference type="PANTHER" id="PTHR30483">
    <property type="entry name" value="LEUCINE-SPECIFIC-BINDING PROTEIN"/>
    <property type="match status" value="1"/>
</dbReference>
<dbReference type="InterPro" id="IPR028082">
    <property type="entry name" value="Peripla_BP_I"/>
</dbReference>
<sequence>MNVGSIRGFRGGLRGVSRTVGMAGIVVLVAAGCGSKGAGHTAQTGDTLKLGASLSFSGATVREGVLTREGYDLCIDRVNAKGGVQVGDKKLKLDIDYQDDTSVPDTAGQIVDRFNDRGVKLLLGPYGTAPTGAAMPVVERNGQVMVDSAGATAAYRTPTWAWAELARGGERAAEHPVAIAVAPLLQRPQRRAQVPAQLGERILHARWDFRVDLAVHDAAGLQLPQVLGEHLLADPGQ</sequence>
<proteinExistence type="inferred from homology"/>
<reference evidence="4 5" key="2">
    <citation type="journal article" date="2016" name="Genome Announc.">
        <title>Draft Genome Sequence of Erythromycin- and Oxytetracycline-Sensitive Nocardia seriolae Strain U-1 (NBRC 110359).</title>
        <authorList>
            <person name="Imajoh M."/>
            <person name="Sukeda M."/>
            <person name="Shimizu M."/>
            <person name="Yamane J."/>
            <person name="Ohnishi K."/>
            <person name="Oshima S."/>
        </authorList>
    </citation>
    <scope>NUCLEOTIDE SEQUENCE [LARGE SCALE GENOMIC DNA]</scope>
    <source>
        <strain evidence="4 5">U-1</strain>
    </source>
</reference>
<dbReference type="SUPFAM" id="SSF53822">
    <property type="entry name" value="Periplasmic binding protein-like I"/>
    <property type="match status" value="1"/>
</dbReference>
<reference evidence="5" key="1">
    <citation type="submission" date="2015-07" db="EMBL/GenBank/DDBJ databases">
        <title>Nocardia seriolae U-1 whole genome shotgun sequence.</title>
        <authorList>
            <person name="Imajoh M."/>
            <person name="Fukumoto Y."/>
            <person name="Sukeda M."/>
            <person name="Yamane J."/>
            <person name="Yamasaki K."/>
            <person name="Shimizu M."/>
            <person name="Ohnishi K."/>
            <person name="Oshima S."/>
        </authorList>
    </citation>
    <scope>NUCLEOTIDE SEQUENCE [LARGE SCALE GENOMIC DNA]</scope>
    <source>
        <strain evidence="5">U-1</strain>
    </source>
</reference>
<evidence type="ECO:0000256" key="2">
    <source>
        <dbReference type="ARBA" id="ARBA00022729"/>
    </source>
</evidence>
<dbReference type="InterPro" id="IPR051010">
    <property type="entry name" value="BCAA_transport"/>
</dbReference>
<gene>
    <name evidence="4" type="ORF">NSK11_contig00011-0031</name>
</gene>
<dbReference type="PANTHER" id="PTHR30483:SF37">
    <property type="entry name" value="ABC TRANSPORTER SUBSTRATE-BINDING PROTEIN"/>
    <property type="match status" value="1"/>
</dbReference>
<name>A0ABC9YNA0_9NOCA</name>
<keyword evidence="2" id="KW-0732">Signal</keyword>
<dbReference type="Gene3D" id="3.40.50.2300">
    <property type="match status" value="1"/>
</dbReference>
<dbReference type="EMBL" id="BBYQ01000011">
    <property type="protein sequence ID" value="GAP26894.1"/>
    <property type="molecule type" value="Genomic_DNA"/>
</dbReference>
<organism evidence="4 5">
    <name type="scientific">Nocardia seriolae</name>
    <dbReference type="NCBI Taxonomy" id="37332"/>
    <lineage>
        <taxon>Bacteria</taxon>
        <taxon>Bacillati</taxon>
        <taxon>Actinomycetota</taxon>
        <taxon>Actinomycetes</taxon>
        <taxon>Mycobacteriales</taxon>
        <taxon>Nocardiaceae</taxon>
        <taxon>Nocardia</taxon>
    </lineage>
</organism>
<dbReference type="Proteomes" id="UP000037179">
    <property type="component" value="Unassembled WGS sequence"/>
</dbReference>